<organism evidence="2 3">
    <name type="scientific">Phytophthora lilii</name>
    <dbReference type="NCBI Taxonomy" id="2077276"/>
    <lineage>
        <taxon>Eukaryota</taxon>
        <taxon>Sar</taxon>
        <taxon>Stramenopiles</taxon>
        <taxon>Oomycota</taxon>
        <taxon>Peronosporomycetes</taxon>
        <taxon>Peronosporales</taxon>
        <taxon>Peronosporaceae</taxon>
        <taxon>Phytophthora</taxon>
    </lineage>
</organism>
<accession>A0A9W6X4W2</accession>
<dbReference type="Proteomes" id="UP001165083">
    <property type="component" value="Unassembled WGS sequence"/>
</dbReference>
<evidence type="ECO:0000313" key="3">
    <source>
        <dbReference type="Proteomes" id="UP001165083"/>
    </source>
</evidence>
<evidence type="ECO:0000256" key="1">
    <source>
        <dbReference type="SAM" id="MobiDB-lite"/>
    </source>
</evidence>
<comment type="caution">
    <text evidence="2">The sequence shown here is derived from an EMBL/GenBank/DDBJ whole genome shotgun (WGS) entry which is preliminary data.</text>
</comment>
<protein>
    <submittedName>
        <fullName evidence="2">Unnamed protein product</fullName>
    </submittedName>
</protein>
<feature type="region of interest" description="Disordered" evidence="1">
    <location>
        <begin position="1"/>
        <end position="131"/>
    </location>
</feature>
<evidence type="ECO:0000313" key="2">
    <source>
        <dbReference type="EMBL" id="GMF31647.1"/>
    </source>
</evidence>
<sequence>MSYRSDSESDGEYMDAAETGHFPDRSGGQRTDFAGRNESSPSQTRRNDAAPRRRWGDGDRRARPEYGPCAACGDSRHSAHKSSASASFVPKSMVLDSASTTDSTKRQSSSSSRNIRRNPFLLSSKASISAI</sequence>
<reference evidence="2" key="1">
    <citation type="submission" date="2023-04" db="EMBL/GenBank/DDBJ databases">
        <title>Phytophthora lilii NBRC 32176.</title>
        <authorList>
            <person name="Ichikawa N."/>
            <person name="Sato H."/>
            <person name="Tonouchi N."/>
        </authorList>
    </citation>
    <scope>NUCLEOTIDE SEQUENCE</scope>
    <source>
        <strain evidence="2">NBRC 32176</strain>
    </source>
</reference>
<feature type="compositionally biased region" description="Basic and acidic residues" evidence="1">
    <location>
        <begin position="45"/>
        <end position="64"/>
    </location>
</feature>
<keyword evidence="3" id="KW-1185">Reference proteome</keyword>
<feature type="compositionally biased region" description="Low complexity" evidence="1">
    <location>
        <begin position="99"/>
        <end position="113"/>
    </location>
</feature>
<proteinExistence type="predicted"/>
<dbReference type="EMBL" id="BSXW01000923">
    <property type="protein sequence ID" value="GMF31647.1"/>
    <property type="molecule type" value="Genomic_DNA"/>
</dbReference>
<name>A0A9W6X4W2_9STRA</name>
<gene>
    <name evidence="2" type="ORF">Plil01_001352600</name>
</gene>
<dbReference type="AlphaFoldDB" id="A0A9W6X4W2"/>